<evidence type="ECO:0000313" key="1">
    <source>
        <dbReference type="Proteomes" id="UP000887578"/>
    </source>
</evidence>
<name>A0A914Q281_9BILA</name>
<dbReference type="Proteomes" id="UP000887578">
    <property type="component" value="Unplaced"/>
</dbReference>
<organism evidence="1 2">
    <name type="scientific">Panagrolaimus davidi</name>
    <dbReference type="NCBI Taxonomy" id="227884"/>
    <lineage>
        <taxon>Eukaryota</taxon>
        <taxon>Metazoa</taxon>
        <taxon>Ecdysozoa</taxon>
        <taxon>Nematoda</taxon>
        <taxon>Chromadorea</taxon>
        <taxon>Rhabditida</taxon>
        <taxon>Tylenchina</taxon>
        <taxon>Panagrolaimomorpha</taxon>
        <taxon>Panagrolaimoidea</taxon>
        <taxon>Panagrolaimidae</taxon>
        <taxon>Panagrolaimus</taxon>
    </lineage>
</organism>
<protein>
    <submittedName>
        <fullName evidence="2">Uncharacterized protein</fullName>
    </submittedName>
</protein>
<proteinExistence type="predicted"/>
<accession>A0A914Q281</accession>
<dbReference type="AlphaFoldDB" id="A0A914Q281"/>
<sequence>MNPTTSALYQKMVQSSKYFYIKNPVIIITDLSYSVRYGLNTSIGPIPLDMTKLECKFWMTDKFQVYGGRNGEGNILPSIIPTFFQCNIKNLIIYSQNMSYKNWIFLASNALVIDFCNVTVKNEDGSNVAAEKLVEAAVNAKEITLSANFVVTSETVEELTKLPHFRKLIFFKLYQIPETFDIEAFFVYIKKNKCTNFHLYFNELISDEYKNCIDAIIDKILVTKKHDYRLPDIYFSGISRDKYDKFCYLRHCQRFA</sequence>
<evidence type="ECO:0000313" key="2">
    <source>
        <dbReference type="WBParaSite" id="PDA_v2.g25275.t1"/>
    </source>
</evidence>
<reference evidence="2" key="1">
    <citation type="submission" date="2022-11" db="UniProtKB">
        <authorList>
            <consortium name="WormBaseParasite"/>
        </authorList>
    </citation>
    <scope>IDENTIFICATION</scope>
</reference>
<dbReference type="WBParaSite" id="PDA_v2.g25275.t1">
    <property type="protein sequence ID" value="PDA_v2.g25275.t1"/>
    <property type="gene ID" value="PDA_v2.g25275"/>
</dbReference>
<keyword evidence="1" id="KW-1185">Reference proteome</keyword>